<comment type="caution">
    <text evidence="1">The sequence shown here is derived from an EMBL/GenBank/DDBJ whole genome shotgun (WGS) entry which is preliminary data.</text>
</comment>
<dbReference type="Proteomes" id="UP001162156">
    <property type="component" value="Unassembled WGS sequence"/>
</dbReference>
<evidence type="ECO:0000313" key="1">
    <source>
        <dbReference type="EMBL" id="KAJ8965746.1"/>
    </source>
</evidence>
<name>A0AAV8ZNI7_9CUCU</name>
<dbReference type="AlphaFoldDB" id="A0AAV8ZNI7"/>
<accession>A0AAV8ZNI7</accession>
<gene>
    <name evidence="1" type="ORF">NQ314_003924</name>
</gene>
<sequence length="89" mass="10133">MLIFLRSLYLAKLGNQTRSFQNPLGNVPSVVFSDEYKKEESDLAEKDFIKALCAKIQGEKPAECYKNGTDMFSINAGLLLITMFTCYFY</sequence>
<reference evidence="1" key="1">
    <citation type="journal article" date="2023" name="Insect Mol. Biol.">
        <title>Genome sequencing provides insights into the evolution of gene families encoding plant cell wall-degrading enzymes in longhorned beetles.</title>
        <authorList>
            <person name="Shin N.R."/>
            <person name="Okamura Y."/>
            <person name="Kirsch R."/>
            <person name="Pauchet Y."/>
        </authorList>
    </citation>
    <scope>NUCLEOTIDE SEQUENCE</scope>
    <source>
        <strain evidence="1">RBIC_L_NR</strain>
    </source>
</reference>
<organism evidence="1 2">
    <name type="scientific">Rhamnusium bicolor</name>
    <dbReference type="NCBI Taxonomy" id="1586634"/>
    <lineage>
        <taxon>Eukaryota</taxon>
        <taxon>Metazoa</taxon>
        <taxon>Ecdysozoa</taxon>
        <taxon>Arthropoda</taxon>
        <taxon>Hexapoda</taxon>
        <taxon>Insecta</taxon>
        <taxon>Pterygota</taxon>
        <taxon>Neoptera</taxon>
        <taxon>Endopterygota</taxon>
        <taxon>Coleoptera</taxon>
        <taxon>Polyphaga</taxon>
        <taxon>Cucujiformia</taxon>
        <taxon>Chrysomeloidea</taxon>
        <taxon>Cerambycidae</taxon>
        <taxon>Lepturinae</taxon>
        <taxon>Rhagiini</taxon>
        <taxon>Rhamnusium</taxon>
    </lineage>
</organism>
<protein>
    <submittedName>
        <fullName evidence="1">Uncharacterized protein</fullName>
    </submittedName>
</protein>
<evidence type="ECO:0000313" key="2">
    <source>
        <dbReference type="Proteomes" id="UP001162156"/>
    </source>
</evidence>
<dbReference type="EMBL" id="JANEYF010001171">
    <property type="protein sequence ID" value="KAJ8965746.1"/>
    <property type="molecule type" value="Genomic_DNA"/>
</dbReference>
<keyword evidence="2" id="KW-1185">Reference proteome</keyword>
<proteinExistence type="predicted"/>